<dbReference type="PANTHER" id="PTHR43209:SF1">
    <property type="entry name" value="TRNA SULFURTRANSFERASE"/>
    <property type="match status" value="1"/>
</dbReference>
<dbReference type="InterPro" id="IPR014729">
    <property type="entry name" value="Rossmann-like_a/b/a_fold"/>
</dbReference>
<dbReference type="Gene3D" id="3.30.70.1510">
    <property type="entry name" value="THUMP domain-like"/>
    <property type="match status" value="1"/>
</dbReference>
<dbReference type="Pfam" id="PF22025">
    <property type="entry name" value="ThiI_fer"/>
    <property type="match status" value="1"/>
</dbReference>
<dbReference type="GO" id="GO:0005829">
    <property type="term" value="C:cytosol"/>
    <property type="evidence" value="ECO:0007669"/>
    <property type="project" value="TreeGrafter"/>
</dbReference>
<dbReference type="InterPro" id="IPR050102">
    <property type="entry name" value="tRNA_sulfurtransferase_ThiI"/>
</dbReference>
<dbReference type="GO" id="GO:0052837">
    <property type="term" value="P:thiazole biosynthetic process"/>
    <property type="evidence" value="ECO:0007669"/>
    <property type="project" value="TreeGrafter"/>
</dbReference>
<sequence>MKNKCLVIRYGELFLKGKNRNYFIQKLVDNISLTFRQNNFHDFQIEKLSDQLIITNQNDKANLGKLYQFVENYFDYHANDFSTFKFDISRGDKSFPKNSLTLQKELGTIVTEKCGRKKLSGLGGMPVGSSGKALLLLSGGIDSPVAAYQLMKRGLEITYLHFYQQLEGQNKITVLVTKLSVYNNYRTEKLKIIAIATGDSLAQVASQTLESLGVIRQASITAFGQVKVLTQKVIELRHDLEMDEKGIINKILF</sequence>
<feature type="domain" description="Thil AANH" evidence="3">
    <location>
        <begin position="128"/>
        <end position="192"/>
    </location>
</feature>
<comment type="caution">
    <text evidence="5">The sequence shown here is derived from an EMBL/GenBank/DDBJ whole genome shotgun (WGS) entry which is preliminary data.</text>
</comment>
<dbReference type="OrthoDB" id="2373313at2759"/>
<evidence type="ECO:0000259" key="3">
    <source>
        <dbReference type="Pfam" id="PF02568"/>
    </source>
</evidence>
<keyword evidence="6" id="KW-1185">Reference proteome</keyword>
<accession>A0A9W4SWQ4</accession>
<organism evidence="5 6">
    <name type="scientific">Funneliformis geosporum</name>
    <dbReference type="NCBI Taxonomy" id="1117311"/>
    <lineage>
        <taxon>Eukaryota</taxon>
        <taxon>Fungi</taxon>
        <taxon>Fungi incertae sedis</taxon>
        <taxon>Mucoromycota</taxon>
        <taxon>Glomeromycotina</taxon>
        <taxon>Glomeromycetes</taxon>
        <taxon>Glomerales</taxon>
        <taxon>Glomeraceae</taxon>
        <taxon>Funneliformis</taxon>
    </lineage>
</organism>
<protein>
    <submittedName>
        <fullName evidence="5">19980_t:CDS:1</fullName>
    </submittedName>
</protein>
<keyword evidence="2" id="KW-0067">ATP-binding</keyword>
<dbReference type="EMBL" id="CAMKVN010003326">
    <property type="protein sequence ID" value="CAI2184415.1"/>
    <property type="molecule type" value="Genomic_DNA"/>
</dbReference>
<feature type="domain" description="ThiI ferredoxin-like" evidence="4">
    <location>
        <begin position="6"/>
        <end position="59"/>
    </location>
</feature>
<evidence type="ECO:0000259" key="4">
    <source>
        <dbReference type="Pfam" id="PF22025"/>
    </source>
</evidence>
<keyword evidence="1" id="KW-0547">Nucleotide-binding</keyword>
<dbReference type="PANTHER" id="PTHR43209">
    <property type="entry name" value="TRNA SULFURTRANSFERASE"/>
    <property type="match status" value="1"/>
</dbReference>
<dbReference type="GO" id="GO:0005524">
    <property type="term" value="F:ATP binding"/>
    <property type="evidence" value="ECO:0007669"/>
    <property type="project" value="UniProtKB-KW"/>
</dbReference>
<proteinExistence type="predicted"/>
<dbReference type="Gene3D" id="3.40.50.620">
    <property type="entry name" value="HUPs"/>
    <property type="match status" value="1"/>
</dbReference>
<dbReference type="SUPFAM" id="SSF52402">
    <property type="entry name" value="Adenine nucleotide alpha hydrolases-like"/>
    <property type="match status" value="1"/>
</dbReference>
<dbReference type="InterPro" id="IPR054173">
    <property type="entry name" value="ThiI_fer"/>
</dbReference>
<dbReference type="Pfam" id="PF02568">
    <property type="entry name" value="ThiI"/>
    <property type="match status" value="1"/>
</dbReference>
<evidence type="ECO:0000256" key="1">
    <source>
        <dbReference type="ARBA" id="ARBA00022741"/>
    </source>
</evidence>
<reference evidence="5" key="1">
    <citation type="submission" date="2022-08" db="EMBL/GenBank/DDBJ databases">
        <authorList>
            <person name="Kallberg Y."/>
            <person name="Tangrot J."/>
            <person name="Rosling A."/>
        </authorList>
    </citation>
    <scope>NUCLEOTIDE SEQUENCE</scope>
    <source>
        <strain evidence="5">Wild A</strain>
    </source>
</reference>
<evidence type="ECO:0000256" key="2">
    <source>
        <dbReference type="ARBA" id="ARBA00022840"/>
    </source>
</evidence>
<evidence type="ECO:0000313" key="5">
    <source>
        <dbReference type="EMBL" id="CAI2184415.1"/>
    </source>
</evidence>
<evidence type="ECO:0000313" key="6">
    <source>
        <dbReference type="Proteomes" id="UP001153678"/>
    </source>
</evidence>
<dbReference type="InterPro" id="IPR020536">
    <property type="entry name" value="ThiI_AANH"/>
</dbReference>
<gene>
    <name evidence="5" type="ORF">FWILDA_LOCUS11565</name>
</gene>
<dbReference type="SUPFAM" id="SSF143437">
    <property type="entry name" value="THUMP domain-like"/>
    <property type="match status" value="1"/>
</dbReference>
<dbReference type="GO" id="GO:0002937">
    <property type="term" value="P:tRNA 4-thiouridine biosynthesis"/>
    <property type="evidence" value="ECO:0007669"/>
    <property type="project" value="TreeGrafter"/>
</dbReference>
<dbReference type="GO" id="GO:0004810">
    <property type="term" value="F:CCA tRNA nucleotidyltransferase activity"/>
    <property type="evidence" value="ECO:0007669"/>
    <property type="project" value="InterPro"/>
</dbReference>
<dbReference type="Proteomes" id="UP001153678">
    <property type="component" value="Unassembled WGS sequence"/>
</dbReference>
<dbReference type="AlphaFoldDB" id="A0A9W4SWQ4"/>
<name>A0A9W4SWQ4_9GLOM</name>